<evidence type="ECO:0000313" key="2">
    <source>
        <dbReference type="EMBL" id="OGL43185.1"/>
    </source>
</evidence>
<feature type="coiled-coil region" evidence="1">
    <location>
        <begin position="20"/>
        <end position="68"/>
    </location>
</feature>
<evidence type="ECO:0008006" key="4">
    <source>
        <dbReference type="Google" id="ProtNLM"/>
    </source>
</evidence>
<dbReference type="Proteomes" id="UP000179266">
    <property type="component" value="Unassembled WGS sequence"/>
</dbReference>
<reference evidence="2 3" key="1">
    <citation type="journal article" date="2016" name="Nat. Commun.">
        <title>Thousands of microbial genomes shed light on interconnected biogeochemical processes in an aquifer system.</title>
        <authorList>
            <person name="Anantharaman K."/>
            <person name="Brown C.T."/>
            <person name="Hug L.A."/>
            <person name="Sharon I."/>
            <person name="Castelle C.J."/>
            <person name="Probst A.J."/>
            <person name="Thomas B.C."/>
            <person name="Singh A."/>
            <person name="Wilkins M.J."/>
            <person name="Karaoz U."/>
            <person name="Brodie E.L."/>
            <person name="Williams K.H."/>
            <person name="Hubbard S.S."/>
            <person name="Banfield J.F."/>
        </authorList>
    </citation>
    <scope>NUCLEOTIDE SEQUENCE [LARGE SCALE GENOMIC DNA]</scope>
</reference>
<evidence type="ECO:0000256" key="1">
    <source>
        <dbReference type="SAM" id="Coils"/>
    </source>
</evidence>
<dbReference type="AlphaFoldDB" id="A0A1F7RNP4"/>
<gene>
    <name evidence="2" type="ORF">A2161_09055</name>
</gene>
<proteinExistence type="predicted"/>
<accession>A0A1F7RNP4</accession>
<evidence type="ECO:0000313" key="3">
    <source>
        <dbReference type="Proteomes" id="UP000179266"/>
    </source>
</evidence>
<dbReference type="Gene3D" id="1.20.5.340">
    <property type="match status" value="1"/>
</dbReference>
<name>A0A1F7RNP4_9BACT</name>
<sequence>MSLDHLDVLEKKIVGVVALLVDLRNKQAELEATAKDLQQKLISKDREIQELQKNLESYKSKAQDSAEYEKERELIRTKVENMLKHLKKLEGAM</sequence>
<organism evidence="2 3">
    <name type="scientific">Candidatus Schekmanbacteria bacterium RBG_13_48_7</name>
    <dbReference type="NCBI Taxonomy" id="1817878"/>
    <lineage>
        <taxon>Bacteria</taxon>
        <taxon>Candidatus Schekmaniibacteriota</taxon>
    </lineage>
</organism>
<keyword evidence="1" id="KW-0175">Coiled coil</keyword>
<comment type="caution">
    <text evidence="2">The sequence shown here is derived from an EMBL/GenBank/DDBJ whole genome shotgun (WGS) entry which is preliminary data.</text>
</comment>
<dbReference type="EMBL" id="MGDD01000287">
    <property type="protein sequence ID" value="OGL43185.1"/>
    <property type="molecule type" value="Genomic_DNA"/>
</dbReference>
<protein>
    <recommendedName>
        <fullName evidence="4">Cell division protein ZapB</fullName>
    </recommendedName>
</protein>